<dbReference type="Proteomes" id="UP000515819">
    <property type="component" value="Chromosome"/>
</dbReference>
<dbReference type="EC" id="5.1.99.6" evidence="19"/>
<evidence type="ECO:0000256" key="15">
    <source>
        <dbReference type="ARBA" id="ARBA00048238"/>
    </source>
</evidence>
<comment type="function">
    <text evidence="14 19">Bifunctional enzyme that catalyzes the epimerization of the S- and R-forms of NAD(P)HX and the dehydration of the S-form of NAD(P)HX at the expense of ADP, which is converted to AMP. This allows the repair of both epimers of NAD(P)HX, a damaged form of NAD(P)H that is a result of enzymatic or heat-dependent hydration.</text>
</comment>
<dbReference type="InterPro" id="IPR029056">
    <property type="entry name" value="Ribokinase-like"/>
</dbReference>
<dbReference type="GO" id="GO:0005524">
    <property type="term" value="F:ATP binding"/>
    <property type="evidence" value="ECO:0007669"/>
    <property type="project" value="UniProtKB-UniRule"/>
</dbReference>
<keyword evidence="13" id="KW-0511">Multifunctional enzyme</keyword>
<keyword evidence="23" id="KW-1185">Reference proteome</keyword>
<evidence type="ECO:0000256" key="1">
    <source>
        <dbReference type="ARBA" id="ARBA00000013"/>
    </source>
</evidence>
<evidence type="ECO:0000256" key="14">
    <source>
        <dbReference type="ARBA" id="ARBA00025153"/>
    </source>
</evidence>
<feature type="domain" description="YjeF C-terminal" evidence="20">
    <location>
        <begin position="220"/>
        <end position="499"/>
    </location>
</feature>
<dbReference type="GO" id="GO:0110051">
    <property type="term" value="P:metabolite repair"/>
    <property type="evidence" value="ECO:0007669"/>
    <property type="project" value="TreeGrafter"/>
</dbReference>
<feature type="binding site" evidence="18">
    <location>
        <position position="153"/>
    </location>
    <ligand>
        <name>(6S)-NADPHX</name>
        <dbReference type="ChEBI" id="CHEBI:64076"/>
    </ligand>
</feature>
<feature type="binding site" evidence="18">
    <location>
        <position position="120"/>
    </location>
    <ligand>
        <name>K(+)</name>
        <dbReference type="ChEBI" id="CHEBI:29103"/>
    </ligand>
</feature>
<comment type="similarity">
    <text evidence="4 19">In the C-terminal section; belongs to the NnrD/CARKD family.</text>
</comment>
<evidence type="ECO:0000256" key="6">
    <source>
        <dbReference type="ARBA" id="ARBA00022741"/>
    </source>
</evidence>
<feature type="binding site" evidence="18">
    <location>
        <begin position="124"/>
        <end position="130"/>
    </location>
    <ligand>
        <name>(6S)-NADPHX</name>
        <dbReference type="ChEBI" id="CHEBI:64076"/>
    </ligand>
</feature>
<protein>
    <recommendedName>
        <fullName evidence="19">Bifunctional NAD(P)H-hydrate repair enzyme</fullName>
    </recommendedName>
    <alternativeName>
        <fullName evidence="19">Nicotinamide nucleotide repair protein</fullName>
    </alternativeName>
    <domain>
        <recommendedName>
            <fullName evidence="19">ADP-dependent (S)-NAD(P)H-hydrate dehydratase</fullName>
            <ecNumber evidence="19">4.2.1.136</ecNumber>
        </recommendedName>
        <alternativeName>
            <fullName evidence="19">ADP-dependent NAD(P)HX dehydratase</fullName>
        </alternativeName>
    </domain>
    <domain>
        <recommendedName>
            <fullName evidence="19">NAD(P)H-hydrate epimerase</fullName>
            <ecNumber evidence="19">5.1.99.6</ecNumber>
        </recommendedName>
    </domain>
</protein>
<dbReference type="InterPro" id="IPR017953">
    <property type="entry name" value="Carbohydrate_kinase_pred_CS"/>
</dbReference>
<evidence type="ECO:0000256" key="7">
    <source>
        <dbReference type="ARBA" id="ARBA00022840"/>
    </source>
</evidence>
<evidence type="ECO:0000313" key="23">
    <source>
        <dbReference type="Proteomes" id="UP000515819"/>
    </source>
</evidence>
<comment type="catalytic activity">
    <reaction evidence="2 18 19">
        <text>(6R)-NADPHX = (6S)-NADPHX</text>
        <dbReference type="Rhea" id="RHEA:32227"/>
        <dbReference type="ChEBI" id="CHEBI:64076"/>
        <dbReference type="ChEBI" id="CHEBI:64077"/>
        <dbReference type="EC" id="5.1.99.6"/>
    </reaction>
</comment>
<dbReference type="GO" id="GO:0052856">
    <property type="term" value="F:NAD(P)HX epimerase activity"/>
    <property type="evidence" value="ECO:0007669"/>
    <property type="project" value="UniProtKB-UniRule"/>
</dbReference>
<dbReference type="PROSITE" id="PS51383">
    <property type="entry name" value="YJEF_C_3"/>
    <property type="match status" value="1"/>
</dbReference>
<keyword evidence="5 18" id="KW-0479">Metal-binding</keyword>
<dbReference type="Pfam" id="PF01256">
    <property type="entry name" value="Carb_kinase"/>
    <property type="match status" value="1"/>
</dbReference>
<evidence type="ECO:0000256" key="11">
    <source>
        <dbReference type="ARBA" id="ARBA00023235"/>
    </source>
</evidence>
<evidence type="ECO:0000256" key="4">
    <source>
        <dbReference type="ARBA" id="ARBA00009524"/>
    </source>
</evidence>
<evidence type="ECO:0000259" key="21">
    <source>
        <dbReference type="PROSITE" id="PS51385"/>
    </source>
</evidence>
<accession>A0A7G9FJY8</accession>
<dbReference type="InterPro" id="IPR004443">
    <property type="entry name" value="YjeF_N_dom"/>
</dbReference>
<evidence type="ECO:0000256" key="16">
    <source>
        <dbReference type="ARBA" id="ARBA00049209"/>
    </source>
</evidence>
<dbReference type="Gene3D" id="3.40.50.10260">
    <property type="entry name" value="YjeF N-terminal domain"/>
    <property type="match status" value="1"/>
</dbReference>
<comment type="catalytic activity">
    <reaction evidence="15 17 19">
        <text>(6S)-NADHX + ADP = AMP + phosphate + NADH + H(+)</text>
        <dbReference type="Rhea" id="RHEA:32223"/>
        <dbReference type="ChEBI" id="CHEBI:15378"/>
        <dbReference type="ChEBI" id="CHEBI:43474"/>
        <dbReference type="ChEBI" id="CHEBI:57945"/>
        <dbReference type="ChEBI" id="CHEBI:64074"/>
        <dbReference type="ChEBI" id="CHEBI:456215"/>
        <dbReference type="ChEBI" id="CHEBI:456216"/>
        <dbReference type="EC" id="4.2.1.136"/>
    </reaction>
</comment>
<dbReference type="PROSITE" id="PS01050">
    <property type="entry name" value="YJEF_C_2"/>
    <property type="match status" value="1"/>
</dbReference>
<evidence type="ECO:0000256" key="12">
    <source>
        <dbReference type="ARBA" id="ARBA00023239"/>
    </source>
</evidence>
<evidence type="ECO:0000256" key="5">
    <source>
        <dbReference type="ARBA" id="ARBA00022723"/>
    </source>
</evidence>
<dbReference type="GO" id="GO:0052855">
    <property type="term" value="F:ADP-dependent NAD(P)H-hydrate dehydratase activity"/>
    <property type="evidence" value="ECO:0007669"/>
    <property type="project" value="UniProtKB-UniRule"/>
</dbReference>
<feature type="domain" description="YjeF N-terminal" evidence="21">
    <location>
        <begin position="10"/>
        <end position="210"/>
    </location>
</feature>
<comment type="cofactor">
    <cofactor evidence="18 19">
        <name>K(+)</name>
        <dbReference type="ChEBI" id="CHEBI:29103"/>
    </cofactor>
    <text evidence="18 19">Binds 1 potassium ion per subunit.</text>
</comment>
<keyword evidence="7 17" id="KW-0067">ATP-binding</keyword>
<feature type="binding site" evidence="17">
    <location>
        <position position="255"/>
    </location>
    <ligand>
        <name>(6S)-NADPHX</name>
        <dbReference type="ChEBI" id="CHEBI:64076"/>
    </ligand>
</feature>
<dbReference type="CDD" id="cd01171">
    <property type="entry name" value="YXKO-related"/>
    <property type="match status" value="1"/>
</dbReference>
<keyword evidence="11 18" id="KW-0413">Isomerase</keyword>
<dbReference type="PANTHER" id="PTHR12592">
    <property type="entry name" value="ATP-DEPENDENT (S)-NAD(P)H-HYDRATE DEHYDRATASE FAMILY MEMBER"/>
    <property type="match status" value="1"/>
</dbReference>
<dbReference type="Gene3D" id="3.40.1190.20">
    <property type="match status" value="1"/>
</dbReference>
<evidence type="ECO:0000256" key="10">
    <source>
        <dbReference type="ARBA" id="ARBA00023027"/>
    </source>
</evidence>
<gene>
    <name evidence="17" type="primary">nnrD</name>
    <name evidence="18" type="synonym">nnrE</name>
    <name evidence="22" type="ORF">H9Q76_08925</name>
</gene>
<feature type="binding site" evidence="18">
    <location>
        <begin position="58"/>
        <end position="62"/>
    </location>
    <ligand>
        <name>(6S)-NADPHX</name>
        <dbReference type="ChEBI" id="CHEBI:64076"/>
    </ligand>
</feature>
<proteinExistence type="inferred from homology"/>
<comment type="function">
    <text evidence="17">Catalyzes the dehydration of the S-form of NAD(P)HX at the expense of ADP, which is converted to AMP. Together with NAD(P)HX epimerase, which catalyzes the epimerization of the S- and R-forms, the enzyme allows the repair of both epimers of NAD(P)HX, a damaged form of NAD(P)H that is a result of enzymatic or heat-dependent hydration.</text>
</comment>
<dbReference type="AlphaFoldDB" id="A0A7G9FJY8"/>
<evidence type="ECO:0000256" key="8">
    <source>
        <dbReference type="ARBA" id="ARBA00022857"/>
    </source>
</evidence>
<feature type="binding site" evidence="17">
    <location>
        <position position="440"/>
    </location>
    <ligand>
        <name>(6S)-NADPHX</name>
        <dbReference type="ChEBI" id="CHEBI:64076"/>
    </ligand>
</feature>
<evidence type="ECO:0000256" key="13">
    <source>
        <dbReference type="ARBA" id="ARBA00023268"/>
    </source>
</evidence>
<dbReference type="InterPro" id="IPR000631">
    <property type="entry name" value="CARKD"/>
</dbReference>
<dbReference type="InterPro" id="IPR030677">
    <property type="entry name" value="Nnr"/>
</dbReference>
<dbReference type="InterPro" id="IPR036652">
    <property type="entry name" value="YjeF_N_dom_sf"/>
</dbReference>
<keyword evidence="10 17" id="KW-0520">NAD</keyword>
<reference evidence="22 23" key="1">
    <citation type="submission" date="2020-08" db="EMBL/GenBank/DDBJ databases">
        <authorList>
            <person name="Liu C."/>
            <person name="Sun Q."/>
        </authorList>
    </citation>
    <scope>NUCLEOTIDE SEQUENCE [LARGE SCALE GENOMIC DNA]</scope>
    <source>
        <strain evidence="22 23">NSJ-4</strain>
    </source>
</reference>
<comment type="similarity">
    <text evidence="3 19">In the N-terminal section; belongs to the NnrE/AIBP family.</text>
</comment>
<dbReference type="PIRSF" id="PIRSF017184">
    <property type="entry name" value="Nnr"/>
    <property type="match status" value="1"/>
</dbReference>
<dbReference type="GO" id="GO:0046496">
    <property type="term" value="P:nicotinamide nucleotide metabolic process"/>
    <property type="evidence" value="ECO:0007669"/>
    <property type="project" value="UniProtKB-UniRule"/>
</dbReference>
<dbReference type="PROSITE" id="PS51385">
    <property type="entry name" value="YJEF_N"/>
    <property type="match status" value="1"/>
</dbReference>
<dbReference type="EC" id="4.2.1.136" evidence="19"/>
<dbReference type="KEGG" id="wcp:H9Q76_08925"/>
<keyword evidence="12 17" id="KW-0456">Lyase</keyword>
<comment type="subunit">
    <text evidence="17">Homotetramer.</text>
</comment>
<dbReference type="NCBIfam" id="TIGR00197">
    <property type="entry name" value="yjeF_nterm"/>
    <property type="match status" value="1"/>
</dbReference>
<comment type="cofactor">
    <cofactor evidence="17">
        <name>Mg(2+)</name>
        <dbReference type="ChEBI" id="CHEBI:18420"/>
    </cofactor>
</comment>
<evidence type="ECO:0000256" key="19">
    <source>
        <dbReference type="PIRNR" id="PIRNR017184"/>
    </source>
</evidence>
<name>A0A7G9FJY8_9FIRM</name>
<keyword evidence="8 17" id="KW-0521">NADP</keyword>
<evidence type="ECO:0000313" key="22">
    <source>
        <dbReference type="EMBL" id="QNL98869.1"/>
    </source>
</evidence>
<keyword evidence="9 18" id="KW-0630">Potassium</keyword>
<dbReference type="GO" id="GO:0046872">
    <property type="term" value="F:metal ion binding"/>
    <property type="evidence" value="ECO:0007669"/>
    <property type="project" value="UniProtKB-UniRule"/>
</dbReference>
<evidence type="ECO:0000256" key="2">
    <source>
        <dbReference type="ARBA" id="ARBA00000909"/>
    </source>
</evidence>
<comment type="function">
    <text evidence="18">Catalyzes the epimerization of the S- and R-forms of NAD(P)HX, a damaged form of NAD(P)H that is a result of enzymatic or heat-dependent hydration. This is a prerequisite for the S-specific NAD(P)H-hydrate dehydratase to allow the repair of both epimers of NAD(P)HX.</text>
</comment>
<evidence type="ECO:0000259" key="20">
    <source>
        <dbReference type="PROSITE" id="PS51383"/>
    </source>
</evidence>
<organism evidence="22 23">
    <name type="scientific">Wujia chipingensis</name>
    <dbReference type="NCBI Taxonomy" id="2763670"/>
    <lineage>
        <taxon>Bacteria</taxon>
        <taxon>Bacillati</taxon>
        <taxon>Bacillota</taxon>
        <taxon>Clostridia</taxon>
        <taxon>Lachnospirales</taxon>
        <taxon>Lachnospiraceae</taxon>
        <taxon>Wujia</taxon>
    </lineage>
</organism>
<dbReference type="PANTHER" id="PTHR12592:SF0">
    <property type="entry name" value="ATP-DEPENDENT (S)-NAD(P)H-HYDRATE DEHYDRATASE"/>
    <property type="match status" value="1"/>
</dbReference>
<dbReference type="NCBIfam" id="TIGR00196">
    <property type="entry name" value="yjeF_cterm"/>
    <property type="match status" value="1"/>
</dbReference>
<comment type="similarity">
    <text evidence="18">Belongs to the NnrE/AIBP family.</text>
</comment>
<evidence type="ECO:0000256" key="3">
    <source>
        <dbReference type="ARBA" id="ARBA00006001"/>
    </source>
</evidence>
<feature type="binding site" evidence="17">
    <location>
        <begin position="410"/>
        <end position="414"/>
    </location>
    <ligand>
        <name>AMP</name>
        <dbReference type="ChEBI" id="CHEBI:456215"/>
    </ligand>
</feature>
<feature type="binding site" evidence="17">
    <location>
        <position position="439"/>
    </location>
    <ligand>
        <name>AMP</name>
        <dbReference type="ChEBI" id="CHEBI:456215"/>
    </ligand>
</feature>
<comment type="similarity">
    <text evidence="17">Belongs to the NnrD/CARKD family.</text>
</comment>
<dbReference type="HAMAP" id="MF_01966">
    <property type="entry name" value="NADHX_epimerase"/>
    <property type="match status" value="1"/>
</dbReference>
<dbReference type="EMBL" id="CP060632">
    <property type="protein sequence ID" value="QNL98869.1"/>
    <property type="molecule type" value="Genomic_DNA"/>
</dbReference>
<dbReference type="SUPFAM" id="SSF53613">
    <property type="entry name" value="Ribokinase-like"/>
    <property type="match status" value="1"/>
</dbReference>
<evidence type="ECO:0000256" key="9">
    <source>
        <dbReference type="ARBA" id="ARBA00022958"/>
    </source>
</evidence>
<dbReference type="Pfam" id="PF03853">
    <property type="entry name" value="YjeF_N"/>
    <property type="match status" value="1"/>
</dbReference>
<comment type="catalytic activity">
    <reaction evidence="16 17 19">
        <text>(6S)-NADPHX + ADP = AMP + phosphate + NADPH + H(+)</text>
        <dbReference type="Rhea" id="RHEA:32235"/>
        <dbReference type="ChEBI" id="CHEBI:15378"/>
        <dbReference type="ChEBI" id="CHEBI:43474"/>
        <dbReference type="ChEBI" id="CHEBI:57783"/>
        <dbReference type="ChEBI" id="CHEBI:64076"/>
        <dbReference type="ChEBI" id="CHEBI:456215"/>
        <dbReference type="ChEBI" id="CHEBI:456216"/>
        <dbReference type="EC" id="4.2.1.136"/>
    </reaction>
</comment>
<dbReference type="SUPFAM" id="SSF64153">
    <property type="entry name" value="YjeF N-terminal domain-like"/>
    <property type="match status" value="1"/>
</dbReference>
<feature type="binding site" evidence="17">
    <location>
        <position position="373"/>
    </location>
    <ligand>
        <name>(6S)-NADPHX</name>
        <dbReference type="ChEBI" id="CHEBI:64076"/>
    </ligand>
</feature>
<feature type="binding site" evidence="18">
    <location>
        <position position="156"/>
    </location>
    <ligand>
        <name>K(+)</name>
        <dbReference type="ChEBI" id="CHEBI:29103"/>
    </ligand>
</feature>
<comment type="caution">
    <text evidence="18">Lacks conserved residue(s) required for the propagation of feature annotation.</text>
</comment>
<comment type="catalytic activity">
    <reaction evidence="1 18 19">
        <text>(6R)-NADHX = (6S)-NADHX</text>
        <dbReference type="Rhea" id="RHEA:32215"/>
        <dbReference type="ChEBI" id="CHEBI:64074"/>
        <dbReference type="ChEBI" id="CHEBI:64075"/>
        <dbReference type="EC" id="5.1.99.6"/>
    </reaction>
</comment>
<evidence type="ECO:0000256" key="18">
    <source>
        <dbReference type="HAMAP-Rule" id="MF_01966"/>
    </source>
</evidence>
<dbReference type="HAMAP" id="MF_01965">
    <property type="entry name" value="NADHX_dehydratase"/>
    <property type="match status" value="1"/>
</dbReference>
<keyword evidence="6 17" id="KW-0547">Nucleotide-binding</keyword>
<evidence type="ECO:0000256" key="17">
    <source>
        <dbReference type="HAMAP-Rule" id="MF_01965"/>
    </source>
</evidence>
<sequence>MRYIATGQEVFRIDEFATNVIGIPQLVLMERAALRIAEHVKERFPAGAHVLIVVESGNNGGDGIAAGRILMMEGYDVEIYWVDGLKSASTGFDAQYAIAKKLNMKFVDELVNAGYDVIIDGIFGVGLSRAVMGRQAEVIKALNDMDGYKLAIDVPSGIDATTGFLLGTAFHADATVTFGLMKLGLLMGMGYEYAGEVSVVDIGFPKQAIDFVEPRLYTYDPKDVEELLPHRKRDSHKGTYGKVGIIAGSKNMAGAALFSAEAAYRMGCGLVRVCTVEENREIIQSRLPEALLTTYKEDDIDTMRSAMKTVMGWADVLVLGPGLGTGEAAQYLVDKVLRSFDGTVVLDADGINVLSEHMDLFETMHSKLILTPHLMEMSRLTNQSVTDIKANKYDLAREFAKRHNVVVALKDARTVVSDGGLQAYINITGTNGMATGGSGDVLTGIIAGLLAQGMDRFEATKLGVCMHGMAGQAAAEEKGQYSMIAGDIVRSIEQIIAKEAEE</sequence>
<feature type="binding site" evidence="18">
    <location>
        <position position="59"/>
    </location>
    <ligand>
        <name>K(+)</name>
        <dbReference type="ChEBI" id="CHEBI:29103"/>
    </ligand>
</feature>
<dbReference type="RefSeq" id="WP_249320971.1">
    <property type="nucleotide sequence ID" value="NZ_CP060632.1"/>
</dbReference>
<feature type="binding site" evidence="17">
    <location>
        <position position="322"/>
    </location>
    <ligand>
        <name>(6S)-NADPHX</name>
        <dbReference type="ChEBI" id="CHEBI:64076"/>
    </ligand>
</feature>